<dbReference type="RefSeq" id="WP_156769136.1">
    <property type="nucleotide sequence ID" value="NC_002689.2"/>
</dbReference>
<evidence type="ECO:0000313" key="3">
    <source>
        <dbReference type="Proteomes" id="UP000001017"/>
    </source>
</evidence>
<keyword evidence="3" id="KW-1185">Reference proteome</keyword>
<dbReference type="GeneID" id="24779985"/>
<keyword evidence="1" id="KW-0472">Membrane</keyword>
<proteinExistence type="predicted"/>
<dbReference type="STRING" id="273116.gene:9382307"/>
<dbReference type="AlphaFoldDB" id="Q978C4"/>
<name>Q978C4_THEVO</name>
<protein>
    <submittedName>
        <fullName evidence="2">TVG1547121 protein</fullName>
    </submittedName>
</protein>
<dbReference type="EMBL" id="BA000011">
    <property type="protein sequence ID" value="BAB60635.1"/>
    <property type="molecule type" value="Genomic_DNA"/>
</dbReference>
<dbReference type="Proteomes" id="UP000001017">
    <property type="component" value="Chromosome"/>
</dbReference>
<dbReference type="OrthoDB" id="55932at2157"/>
<evidence type="ECO:0000313" key="2">
    <source>
        <dbReference type="EMBL" id="BAB60635.1"/>
    </source>
</evidence>
<keyword evidence="1" id="KW-1133">Transmembrane helix</keyword>
<feature type="transmembrane region" description="Helical" evidence="1">
    <location>
        <begin position="43"/>
        <end position="64"/>
    </location>
</feature>
<reference evidence="2 3" key="2">
    <citation type="journal article" date="2000" name="Proc. Natl. Acad. Sci. U.S.A.">
        <title>Archaeal adaptation to higher temperatures revealed by genomic sequence of Thermoplasma volcanium.</title>
        <authorList>
            <person name="Kawashima T."/>
            <person name="Amano N."/>
            <person name="Koike H."/>
            <person name="Makino S."/>
            <person name="Higuchi S."/>
            <person name="Kawashima-Ohya Y."/>
            <person name="Watanabe K."/>
            <person name="Yamazaki M."/>
            <person name="Kanehori K."/>
            <person name="Kawamoto T."/>
            <person name="Nunoshiba T."/>
            <person name="Yamamoto Y."/>
            <person name="Aramaki H."/>
            <person name="Makino K."/>
            <person name="Suzuki M."/>
        </authorList>
    </citation>
    <scope>NUCLEOTIDE SEQUENCE [LARGE SCALE GENOMIC DNA]</scope>
    <source>
        <strain evidence="3">ATCC 51530 / DSM 4299 / JCM 9571 / NBRC 15438 / GSS1</strain>
    </source>
</reference>
<dbReference type="HOGENOM" id="CLU_2519968_0_0_2"/>
<dbReference type="KEGG" id="tvo:TVG1547121"/>
<dbReference type="PaxDb" id="273116-14325732"/>
<organism evidence="2 3">
    <name type="scientific">Thermoplasma volcanium (strain ATCC 51530 / DSM 4299 / JCM 9571 / NBRC 15438 / GSS1)</name>
    <dbReference type="NCBI Taxonomy" id="273116"/>
    <lineage>
        <taxon>Archaea</taxon>
        <taxon>Methanobacteriati</taxon>
        <taxon>Thermoplasmatota</taxon>
        <taxon>Thermoplasmata</taxon>
        <taxon>Thermoplasmatales</taxon>
        <taxon>Thermoplasmataceae</taxon>
        <taxon>Thermoplasma</taxon>
    </lineage>
</organism>
<evidence type="ECO:0000256" key="1">
    <source>
        <dbReference type="SAM" id="Phobius"/>
    </source>
</evidence>
<accession>Q978C4</accession>
<keyword evidence="1" id="KW-0812">Transmembrane</keyword>
<gene>
    <name evidence="2" type="ORF">TVG1547121</name>
</gene>
<feature type="transmembrane region" description="Helical" evidence="1">
    <location>
        <begin position="12"/>
        <end position="31"/>
    </location>
</feature>
<sequence length="82" mass="8834">MVKFHPINRTMTVGTFTFFASLVVLAIGAAFHTDGTVLADSFLFGGFAFLISIVLLTVGAILGARSGKLQRRGDEIFRKNGK</sequence>
<reference evidence="2 3" key="1">
    <citation type="journal article" date="1999" name="Proc. Jpn. Acad.">
        <title>Determination of the complete genomic DNA sequence of Thermoplasma volvanium GSS1.</title>
        <authorList>
            <person name="Kawashima T."/>
            <person name="Yamamoto Y."/>
            <person name="Aramaki H."/>
            <person name="Nunoshiba T."/>
            <person name="Kawamoto T."/>
            <person name="Watanabe K."/>
            <person name="Yamazaki M."/>
            <person name="Kanehori K."/>
            <person name="Amano N."/>
            <person name="Ohya Y."/>
            <person name="Makino K."/>
            <person name="Suzuki M."/>
        </authorList>
    </citation>
    <scope>NUCLEOTIDE SEQUENCE [LARGE SCALE GENOMIC DNA]</scope>
    <source>
        <strain evidence="3">ATCC 51530 / DSM 4299 / JCM 9571 / NBRC 15438 / GSS1</strain>
    </source>
</reference>